<dbReference type="Proteomes" id="UP000029994">
    <property type="component" value="Unassembled WGS sequence"/>
</dbReference>
<dbReference type="Gene3D" id="1.20.5.300">
    <property type="match status" value="1"/>
</dbReference>
<dbReference type="AlphaFoldDB" id="A0A099LQ84"/>
<dbReference type="PANTHER" id="PTHR36508:SF1">
    <property type="entry name" value="PROTEIN SLYX"/>
    <property type="match status" value="1"/>
</dbReference>
<dbReference type="HAMAP" id="MF_00715">
    <property type="entry name" value="SlyX"/>
    <property type="match status" value="1"/>
</dbReference>
<dbReference type="EMBL" id="JMCG01000002">
    <property type="protein sequence ID" value="KGK09442.1"/>
    <property type="molecule type" value="Genomic_DNA"/>
</dbReference>
<keyword evidence="2" id="KW-0175">Coiled coil</keyword>
<dbReference type="GeneID" id="43685322"/>
<comment type="caution">
    <text evidence="3">The sequence shown here is derived from an EMBL/GenBank/DDBJ whole genome shotgun (WGS) entry which is preliminary data.</text>
</comment>
<dbReference type="RefSeq" id="WP_039431157.1">
    <property type="nucleotide sequence ID" value="NZ_CP061845.1"/>
</dbReference>
<dbReference type="NCBIfam" id="NF003357">
    <property type="entry name" value="PRK04406.1"/>
    <property type="match status" value="1"/>
</dbReference>
<protein>
    <recommendedName>
        <fullName evidence="1">Protein SlyX homolog</fullName>
    </recommendedName>
</protein>
<comment type="similarity">
    <text evidence="1">Belongs to the SlyX family.</text>
</comment>
<feature type="coiled-coil region" evidence="2">
    <location>
        <begin position="6"/>
        <end position="47"/>
    </location>
</feature>
<reference evidence="3 4" key="1">
    <citation type="submission" date="2014-04" db="EMBL/GenBank/DDBJ databases">
        <title>Genome sequencing of Vibrio navarrensis strains.</title>
        <authorList>
            <person name="Gladney L.M."/>
            <person name="Katz L.S."/>
            <person name="Marino-Ramirez L."/>
            <person name="Jordan I.K."/>
        </authorList>
    </citation>
    <scope>NUCLEOTIDE SEQUENCE [LARGE SCALE GENOMIC DNA]</scope>
    <source>
        <strain evidence="3 4">ATCC 51183</strain>
    </source>
</reference>
<evidence type="ECO:0000256" key="1">
    <source>
        <dbReference type="HAMAP-Rule" id="MF_00715"/>
    </source>
</evidence>
<keyword evidence="4" id="KW-1185">Reference proteome</keyword>
<name>A0A099LQ84_9VIBR</name>
<evidence type="ECO:0000256" key="2">
    <source>
        <dbReference type="SAM" id="Coils"/>
    </source>
</evidence>
<gene>
    <name evidence="1" type="primary">slyX</name>
    <name evidence="3" type="ORF">EA26_19795</name>
</gene>
<evidence type="ECO:0000313" key="4">
    <source>
        <dbReference type="Proteomes" id="UP000029994"/>
    </source>
</evidence>
<proteinExistence type="inferred from homology"/>
<dbReference type="eggNOG" id="COG2900">
    <property type="taxonomic scope" value="Bacteria"/>
</dbReference>
<sequence length="75" mass="8721">MTDRTVAQLETRLNDLECQLAFQEQTIEELNDALAQQQLLLTKMQHQMKYMVGKMKNMETSNMAEPAKEPPPPHY</sequence>
<dbReference type="InterPro" id="IPR007236">
    <property type="entry name" value="SlyX"/>
</dbReference>
<accession>A0A099LQ84</accession>
<dbReference type="STRING" id="29495.EA26_19795"/>
<organism evidence="3 4">
    <name type="scientific">Vibrio navarrensis</name>
    <dbReference type="NCBI Taxonomy" id="29495"/>
    <lineage>
        <taxon>Bacteria</taxon>
        <taxon>Pseudomonadati</taxon>
        <taxon>Pseudomonadota</taxon>
        <taxon>Gammaproteobacteria</taxon>
        <taxon>Vibrionales</taxon>
        <taxon>Vibrionaceae</taxon>
        <taxon>Vibrio</taxon>
    </lineage>
</organism>
<evidence type="ECO:0000313" key="3">
    <source>
        <dbReference type="EMBL" id="KGK09442.1"/>
    </source>
</evidence>
<dbReference type="Pfam" id="PF04102">
    <property type="entry name" value="SlyX"/>
    <property type="match status" value="1"/>
</dbReference>
<dbReference type="PANTHER" id="PTHR36508">
    <property type="entry name" value="PROTEIN SLYX"/>
    <property type="match status" value="1"/>
</dbReference>